<comment type="caution">
    <text evidence="1">The sequence shown here is derived from an EMBL/GenBank/DDBJ whole genome shotgun (WGS) entry which is preliminary data.</text>
</comment>
<proteinExistence type="predicted"/>
<sequence length="258" mass="29219">MKVTGLCHRHGSNIVRRENNFNECLANGLHMYQVNDLGTAYQDIDKMAAVTIRHGENGQIQMDGTIGDNLVVKPVPTDSLVPQNDVWFRRNFDADHTNSTIFLERLATRENPHFLFHCTRGNSSKKSIPLSAFFANTNRTTTDVHRSKRSPIPHAFPEVLLLVDYDSYAVHEFSETKTRNYLASFLNGSRDVTPYLENNRKLLRSFDAHSALNDMAMHMFSVRRRLPAHDLALLLTKLDICSLDKASGRCSPTTEGTE</sequence>
<reference evidence="1 2" key="1">
    <citation type="journal article" date="2019" name="Sci. Rep.">
        <title>Orb-weaving spider Araneus ventricosus genome elucidates the spidroin gene catalogue.</title>
        <authorList>
            <person name="Kono N."/>
            <person name="Nakamura H."/>
            <person name="Ohtoshi R."/>
            <person name="Moran D.A.P."/>
            <person name="Shinohara A."/>
            <person name="Yoshida Y."/>
            <person name="Fujiwara M."/>
            <person name="Mori M."/>
            <person name="Tomita M."/>
            <person name="Arakawa K."/>
        </authorList>
    </citation>
    <scope>NUCLEOTIDE SEQUENCE [LARGE SCALE GENOMIC DNA]</scope>
</reference>
<dbReference type="Proteomes" id="UP000499080">
    <property type="component" value="Unassembled WGS sequence"/>
</dbReference>
<name>A0A4Y2SPH6_ARAVE</name>
<protein>
    <submittedName>
        <fullName evidence="1">Uncharacterized protein</fullName>
    </submittedName>
</protein>
<dbReference type="EMBL" id="BGPR01022736">
    <property type="protein sequence ID" value="GBN89340.1"/>
    <property type="molecule type" value="Genomic_DNA"/>
</dbReference>
<dbReference type="OrthoDB" id="9936463at2759"/>
<gene>
    <name evidence="1" type="ORF">AVEN_157662_1</name>
</gene>
<accession>A0A4Y2SPH6</accession>
<organism evidence="1 2">
    <name type="scientific">Araneus ventricosus</name>
    <name type="common">Orbweaver spider</name>
    <name type="synonym">Epeira ventricosa</name>
    <dbReference type="NCBI Taxonomy" id="182803"/>
    <lineage>
        <taxon>Eukaryota</taxon>
        <taxon>Metazoa</taxon>
        <taxon>Ecdysozoa</taxon>
        <taxon>Arthropoda</taxon>
        <taxon>Chelicerata</taxon>
        <taxon>Arachnida</taxon>
        <taxon>Araneae</taxon>
        <taxon>Araneomorphae</taxon>
        <taxon>Entelegynae</taxon>
        <taxon>Araneoidea</taxon>
        <taxon>Araneidae</taxon>
        <taxon>Araneus</taxon>
    </lineage>
</organism>
<keyword evidence="2" id="KW-1185">Reference proteome</keyword>
<evidence type="ECO:0000313" key="2">
    <source>
        <dbReference type="Proteomes" id="UP000499080"/>
    </source>
</evidence>
<evidence type="ECO:0000313" key="1">
    <source>
        <dbReference type="EMBL" id="GBN89340.1"/>
    </source>
</evidence>
<dbReference type="AlphaFoldDB" id="A0A4Y2SPH6"/>